<keyword evidence="3" id="KW-1185">Reference proteome</keyword>
<dbReference type="PANTHER" id="PTHR33877:SF2">
    <property type="entry name" value="OS07G0170200 PROTEIN"/>
    <property type="match status" value="1"/>
</dbReference>
<dbReference type="Pfam" id="PF14279">
    <property type="entry name" value="HNH_5"/>
    <property type="match status" value="1"/>
</dbReference>
<dbReference type="RefSeq" id="WP_248109348.1">
    <property type="nucleotide sequence ID" value="NZ_JAKHEX010000034.1"/>
</dbReference>
<evidence type="ECO:0000313" key="3">
    <source>
        <dbReference type="Proteomes" id="UP001589788"/>
    </source>
</evidence>
<organism evidence="2 3">
    <name type="scientific">Aciditerrimonas ferrireducens</name>
    <dbReference type="NCBI Taxonomy" id="667306"/>
    <lineage>
        <taxon>Bacteria</taxon>
        <taxon>Bacillati</taxon>
        <taxon>Actinomycetota</taxon>
        <taxon>Acidimicrobiia</taxon>
        <taxon>Acidimicrobiales</taxon>
        <taxon>Acidimicrobiaceae</taxon>
        <taxon>Aciditerrimonas</taxon>
    </lineage>
</organism>
<dbReference type="InterPro" id="IPR003615">
    <property type="entry name" value="HNH_nuc"/>
</dbReference>
<protein>
    <submittedName>
        <fullName evidence="2">HNH endonuclease</fullName>
    </submittedName>
</protein>
<dbReference type="GO" id="GO:0004519">
    <property type="term" value="F:endonuclease activity"/>
    <property type="evidence" value="ECO:0007669"/>
    <property type="project" value="UniProtKB-KW"/>
</dbReference>
<dbReference type="SMART" id="SM00507">
    <property type="entry name" value="HNHc"/>
    <property type="match status" value="1"/>
</dbReference>
<dbReference type="EMBL" id="JBHLYQ010000072">
    <property type="protein sequence ID" value="MFC0082112.1"/>
    <property type="molecule type" value="Genomic_DNA"/>
</dbReference>
<evidence type="ECO:0000259" key="1">
    <source>
        <dbReference type="SMART" id="SM00507"/>
    </source>
</evidence>
<reference evidence="2 3" key="1">
    <citation type="submission" date="2024-09" db="EMBL/GenBank/DDBJ databases">
        <authorList>
            <person name="Sun Q."/>
            <person name="Mori K."/>
        </authorList>
    </citation>
    <scope>NUCLEOTIDE SEQUENCE [LARGE SCALE GENOMIC DNA]</scope>
    <source>
        <strain evidence="2 3">JCM 15389</strain>
    </source>
</reference>
<keyword evidence="2" id="KW-0540">Nuclease</keyword>
<dbReference type="InterPro" id="IPR052892">
    <property type="entry name" value="NA-targeting_endonuclease"/>
</dbReference>
<dbReference type="Gene3D" id="1.10.30.50">
    <property type="match status" value="1"/>
</dbReference>
<keyword evidence="2" id="KW-0378">Hydrolase</keyword>
<proteinExistence type="predicted"/>
<accession>A0ABV6C571</accession>
<comment type="caution">
    <text evidence="2">The sequence shown here is derived from an EMBL/GenBank/DDBJ whole genome shotgun (WGS) entry which is preliminary data.</text>
</comment>
<gene>
    <name evidence="2" type="ORF">ACFFRE_08115</name>
</gene>
<dbReference type="PANTHER" id="PTHR33877">
    <property type="entry name" value="SLL1193 PROTEIN"/>
    <property type="match status" value="1"/>
</dbReference>
<dbReference type="Proteomes" id="UP001589788">
    <property type="component" value="Unassembled WGS sequence"/>
</dbReference>
<keyword evidence="2" id="KW-0255">Endonuclease</keyword>
<name>A0ABV6C571_9ACTN</name>
<feature type="domain" description="HNH nuclease" evidence="1">
    <location>
        <begin position="81"/>
        <end position="130"/>
    </location>
</feature>
<dbReference type="InterPro" id="IPR029471">
    <property type="entry name" value="HNH_5"/>
</dbReference>
<dbReference type="CDD" id="cd00085">
    <property type="entry name" value="HNHc"/>
    <property type="match status" value="1"/>
</dbReference>
<evidence type="ECO:0000313" key="2">
    <source>
        <dbReference type="EMBL" id="MFC0082112.1"/>
    </source>
</evidence>
<sequence length="177" mass="19550">MHHRPGSGVGAASRALVLNATFEPLGVVSTRRALLLVLGQKAELLASTGRSFRSERLELPEPSVVRLAVYVAVPRDRTVAVNRRTVFARDGHRCQYCGGPAESIDHVVPRSRGGSHSWDNVVACCRRCNSRKEDRLPHEAGLELRRPPTAPRHRVWILALAGQRADWAPYLAEQQPA</sequence>